<feature type="transmembrane region" description="Helical" evidence="1">
    <location>
        <begin position="15"/>
        <end position="41"/>
    </location>
</feature>
<accession>A0A542DN15</accession>
<keyword evidence="1" id="KW-0812">Transmembrane</keyword>
<dbReference type="NCBIfam" id="TIGR03816">
    <property type="entry name" value="tadE_like_DECH"/>
    <property type="match status" value="1"/>
</dbReference>
<keyword evidence="1" id="KW-0472">Membrane</keyword>
<organism evidence="2 3">
    <name type="scientific">Amycolatopsis cihanbeyliensis</name>
    <dbReference type="NCBI Taxonomy" id="1128664"/>
    <lineage>
        <taxon>Bacteria</taxon>
        <taxon>Bacillati</taxon>
        <taxon>Actinomycetota</taxon>
        <taxon>Actinomycetes</taxon>
        <taxon>Pseudonocardiales</taxon>
        <taxon>Pseudonocardiaceae</taxon>
        <taxon>Amycolatopsis</taxon>
    </lineage>
</organism>
<evidence type="ECO:0000313" key="2">
    <source>
        <dbReference type="EMBL" id="TQJ04470.1"/>
    </source>
</evidence>
<name>A0A542DN15_AMYCI</name>
<dbReference type="InterPro" id="IPR021202">
    <property type="entry name" value="Rv3654c-like"/>
</dbReference>
<sequence>MACAEPSHGDRGAAVVWAAGAIAALLVLAAVVCWLGAALVVRHRAAGAADLAALGAAGYAMRGQEAACARARTVADRMGARVRGCRLVGWDALVRVEARPPDSLVGFGTATAQARAGPP</sequence>
<proteinExistence type="predicted"/>
<dbReference type="AlphaFoldDB" id="A0A542DN15"/>
<keyword evidence="1" id="KW-1133">Transmembrane helix</keyword>
<keyword evidence="3" id="KW-1185">Reference proteome</keyword>
<dbReference type="Proteomes" id="UP000320876">
    <property type="component" value="Unassembled WGS sequence"/>
</dbReference>
<comment type="caution">
    <text evidence="2">The sequence shown here is derived from an EMBL/GenBank/DDBJ whole genome shotgun (WGS) entry which is preliminary data.</text>
</comment>
<gene>
    <name evidence="2" type="ORF">FB471_4266</name>
</gene>
<dbReference type="EMBL" id="VFML01000001">
    <property type="protein sequence ID" value="TQJ04470.1"/>
    <property type="molecule type" value="Genomic_DNA"/>
</dbReference>
<reference evidence="2 3" key="1">
    <citation type="submission" date="2019-06" db="EMBL/GenBank/DDBJ databases">
        <title>Sequencing the genomes of 1000 actinobacteria strains.</title>
        <authorList>
            <person name="Klenk H.-P."/>
        </authorList>
    </citation>
    <scope>NUCLEOTIDE SEQUENCE [LARGE SCALE GENOMIC DNA]</scope>
    <source>
        <strain evidence="2 3">DSM 45679</strain>
    </source>
</reference>
<dbReference type="OrthoDB" id="3638756at2"/>
<evidence type="ECO:0000256" key="1">
    <source>
        <dbReference type="SAM" id="Phobius"/>
    </source>
</evidence>
<protein>
    <submittedName>
        <fullName evidence="2">Secretion/DNA translocation related TadE-like protein</fullName>
    </submittedName>
</protein>
<dbReference type="RefSeq" id="WP_142000145.1">
    <property type="nucleotide sequence ID" value="NZ_VFML01000001.1"/>
</dbReference>
<evidence type="ECO:0000313" key="3">
    <source>
        <dbReference type="Proteomes" id="UP000320876"/>
    </source>
</evidence>